<sequence length="176" mass="20537">MQILILSIGIFFTLTDYSNAVDCKRPICVELNGSLKFPIKNDPSHFYQCVAPLISIRRRCKDFEMFDYESQSCVDEKNRREVCDTEFDLFEENETTTELLTTLNPSLPAPNCKIPDCKIEENIKIKWPALTPTNYYVCELNINTGEYEPILKRCIILSYFDYYGQECVRADLWEPV</sequence>
<dbReference type="GO" id="GO:0005576">
    <property type="term" value="C:extracellular region"/>
    <property type="evidence" value="ECO:0007669"/>
    <property type="project" value="InterPro"/>
</dbReference>
<evidence type="ECO:0000259" key="2">
    <source>
        <dbReference type="PROSITE" id="PS50940"/>
    </source>
</evidence>
<dbReference type="VEuPathDB" id="VectorBase:CSON010056"/>
<feature type="chain" id="PRO_5033343476" evidence="1">
    <location>
        <begin position="21"/>
        <end position="176"/>
    </location>
</feature>
<evidence type="ECO:0000313" key="3">
    <source>
        <dbReference type="EMBL" id="SSX16157.1"/>
    </source>
</evidence>
<evidence type="ECO:0000313" key="4">
    <source>
        <dbReference type="EMBL" id="SSX35483.1"/>
    </source>
</evidence>
<dbReference type="SMART" id="SM00494">
    <property type="entry name" value="ChtBD2"/>
    <property type="match status" value="2"/>
</dbReference>
<keyword evidence="1" id="KW-0732">Signal</keyword>
<feature type="domain" description="Chitin-binding type-2" evidence="2">
    <location>
        <begin position="25"/>
        <end position="85"/>
    </location>
</feature>
<dbReference type="EMBL" id="UFQT01004073">
    <property type="protein sequence ID" value="SSX35483.1"/>
    <property type="molecule type" value="Genomic_DNA"/>
</dbReference>
<accession>A0A336N355</accession>
<reference evidence="3" key="1">
    <citation type="submission" date="2018-04" db="EMBL/GenBank/DDBJ databases">
        <authorList>
            <person name="Go L.Y."/>
            <person name="Mitchell J.A."/>
        </authorList>
    </citation>
    <scope>NUCLEOTIDE SEQUENCE</scope>
    <source>
        <tissue evidence="3">Whole organism</tissue>
    </source>
</reference>
<dbReference type="InterPro" id="IPR002557">
    <property type="entry name" value="Chitin-bd_dom"/>
</dbReference>
<dbReference type="PROSITE" id="PS50940">
    <property type="entry name" value="CHIT_BIND_II"/>
    <property type="match status" value="1"/>
</dbReference>
<protein>
    <submittedName>
        <fullName evidence="4">CSON010056 protein</fullName>
    </submittedName>
</protein>
<dbReference type="GO" id="GO:0008061">
    <property type="term" value="F:chitin binding"/>
    <property type="evidence" value="ECO:0007669"/>
    <property type="project" value="InterPro"/>
</dbReference>
<feature type="signal peptide" evidence="1">
    <location>
        <begin position="1"/>
        <end position="20"/>
    </location>
</feature>
<proteinExistence type="predicted"/>
<dbReference type="AlphaFoldDB" id="A0A336N355"/>
<dbReference type="EMBL" id="UFQS01004073">
    <property type="protein sequence ID" value="SSX16157.1"/>
    <property type="molecule type" value="Genomic_DNA"/>
</dbReference>
<gene>
    <name evidence="4" type="primary">CSON010056</name>
</gene>
<name>A0A336N355_CULSO</name>
<organism evidence="4">
    <name type="scientific">Culicoides sonorensis</name>
    <name type="common">Biting midge</name>
    <dbReference type="NCBI Taxonomy" id="179676"/>
    <lineage>
        <taxon>Eukaryota</taxon>
        <taxon>Metazoa</taxon>
        <taxon>Ecdysozoa</taxon>
        <taxon>Arthropoda</taxon>
        <taxon>Hexapoda</taxon>
        <taxon>Insecta</taxon>
        <taxon>Pterygota</taxon>
        <taxon>Neoptera</taxon>
        <taxon>Endopterygota</taxon>
        <taxon>Diptera</taxon>
        <taxon>Nematocera</taxon>
        <taxon>Chironomoidea</taxon>
        <taxon>Ceratopogonidae</taxon>
        <taxon>Ceratopogoninae</taxon>
        <taxon>Culicoides</taxon>
        <taxon>Monoculicoides</taxon>
    </lineage>
</organism>
<dbReference type="InterPro" id="IPR036508">
    <property type="entry name" value="Chitin-bd_dom_sf"/>
</dbReference>
<evidence type="ECO:0000256" key="1">
    <source>
        <dbReference type="SAM" id="SignalP"/>
    </source>
</evidence>
<dbReference type="SUPFAM" id="SSF57625">
    <property type="entry name" value="Invertebrate chitin-binding proteins"/>
    <property type="match status" value="1"/>
</dbReference>
<reference evidence="4" key="2">
    <citation type="submission" date="2018-07" db="EMBL/GenBank/DDBJ databases">
        <authorList>
            <person name="Quirk P.G."/>
            <person name="Krulwich T.A."/>
        </authorList>
    </citation>
    <scope>NUCLEOTIDE SEQUENCE</scope>
</reference>